<comment type="caution">
    <text evidence="1">The sequence shown here is derived from an EMBL/GenBank/DDBJ whole genome shotgun (WGS) entry which is preliminary data.</text>
</comment>
<evidence type="ECO:0000313" key="2">
    <source>
        <dbReference type="Proteomes" id="UP001604336"/>
    </source>
</evidence>
<dbReference type="AlphaFoldDB" id="A0ABD1VVN5"/>
<protein>
    <submittedName>
        <fullName evidence="1">Uncharacterized protein</fullName>
    </submittedName>
</protein>
<sequence>MANLKCLHSILPPITTSFYHIRPTIQRLSITAFLATDPAARLEPIAKAYELAYEVFRVLSSTSHLAYRCYRILSVALGHSNALSVIACLFRVPKEGPESQRCTISFRTQTSILALF</sequence>
<dbReference type="Proteomes" id="UP001604336">
    <property type="component" value="Unassembled WGS sequence"/>
</dbReference>
<proteinExistence type="predicted"/>
<accession>A0ABD1VVN5</accession>
<dbReference type="EMBL" id="JBFOLK010000001">
    <property type="protein sequence ID" value="KAL2541382.1"/>
    <property type="molecule type" value="Genomic_DNA"/>
</dbReference>
<evidence type="ECO:0000313" key="1">
    <source>
        <dbReference type="EMBL" id="KAL2541382.1"/>
    </source>
</evidence>
<name>A0ABD1VVN5_9LAMI</name>
<reference evidence="2" key="1">
    <citation type="submission" date="2024-07" db="EMBL/GenBank/DDBJ databases">
        <title>Two chromosome-level genome assemblies of Korean endemic species Abeliophyllum distichum and Forsythia ovata (Oleaceae).</title>
        <authorList>
            <person name="Jang H."/>
        </authorList>
    </citation>
    <scope>NUCLEOTIDE SEQUENCE [LARGE SCALE GENOMIC DNA]</scope>
</reference>
<keyword evidence="2" id="KW-1185">Reference proteome</keyword>
<organism evidence="1 2">
    <name type="scientific">Abeliophyllum distichum</name>
    <dbReference type="NCBI Taxonomy" id="126358"/>
    <lineage>
        <taxon>Eukaryota</taxon>
        <taxon>Viridiplantae</taxon>
        <taxon>Streptophyta</taxon>
        <taxon>Embryophyta</taxon>
        <taxon>Tracheophyta</taxon>
        <taxon>Spermatophyta</taxon>
        <taxon>Magnoliopsida</taxon>
        <taxon>eudicotyledons</taxon>
        <taxon>Gunneridae</taxon>
        <taxon>Pentapetalae</taxon>
        <taxon>asterids</taxon>
        <taxon>lamiids</taxon>
        <taxon>Lamiales</taxon>
        <taxon>Oleaceae</taxon>
        <taxon>Forsythieae</taxon>
        <taxon>Abeliophyllum</taxon>
    </lineage>
</organism>
<gene>
    <name evidence="1" type="ORF">Adt_02360</name>
</gene>